<evidence type="ECO:0000256" key="9">
    <source>
        <dbReference type="SAM" id="Phobius"/>
    </source>
</evidence>
<dbReference type="CDD" id="cd00082">
    <property type="entry name" value="HisKA"/>
    <property type="match status" value="1"/>
</dbReference>
<accession>A0A7Y0E2H0</accession>
<keyword evidence="7 11" id="KW-0418">Kinase</keyword>
<dbReference type="SMART" id="SM00387">
    <property type="entry name" value="HATPase_c"/>
    <property type="match status" value="1"/>
</dbReference>
<evidence type="ECO:0000256" key="3">
    <source>
        <dbReference type="ARBA" id="ARBA00012438"/>
    </source>
</evidence>
<evidence type="ECO:0000313" key="11">
    <source>
        <dbReference type="EMBL" id="NMM45256.1"/>
    </source>
</evidence>
<dbReference type="GO" id="GO:0000155">
    <property type="term" value="F:phosphorelay sensor kinase activity"/>
    <property type="evidence" value="ECO:0007669"/>
    <property type="project" value="InterPro"/>
</dbReference>
<keyword evidence="4" id="KW-1003">Cell membrane</keyword>
<dbReference type="PANTHER" id="PTHR44936">
    <property type="entry name" value="SENSOR PROTEIN CREC"/>
    <property type="match status" value="1"/>
</dbReference>
<keyword evidence="5" id="KW-0808">Transferase</keyword>
<dbReference type="PROSITE" id="PS50109">
    <property type="entry name" value="HIS_KIN"/>
    <property type="match status" value="1"/>
</dbReference>
<keyword evidence="9" id="KW-1133">Transmembrane helix</keyword>
<comment type="caution">
    <text evidence="11">The sequence shown here is derived from an EMBL/GenBank/DDBJ whole genome shotgun (WGS) entry which is preliminary data.</text>
</comment>
<dbReference type="SUPFAM" id="SSF47384">
    <property type="entry name" value="Homodimeric domain of signal transducing histidine kinase"/>
    <property type="match status" value="1"/>
</dbReference>
<dbReference type="InterPro" id="IPR036097">
    <property type="entry name" value="HisK_dim/P_sf"/>
</dbReference>
<evidence type="ECO:0000256" key="1">
    <source>
        <dbReference type="ARBA" id="ARBA00000085"/>
    </source>
</evidence>
<keyword evidence="8" id="KW-0067">ATP-binding</keyword>
<dbReference type="Pfam" id="PF02518">
    <property type="entry name" value="HATPase_c"/>
    <property type="match status" value="1"/>
</dbReference>
<evidence type="ECO:0000256" key="7">
    <source>
        <dbReference type="ARBA" id="ARBA00022777"/>
    </source>
</evidence>
<evidence type="ECO:0000256" key="5">
    <source>
        <dbReference type="ARBA" id="ARBA00022679"/>
    </source>
</evidence>
<feature type="domain" description="Histidine kinase" evidence="10">
    <location>
        <begin position="207"/>
        <end position="413"/>
    </location>
</feature>
<dbReference type="SUPFAM" id="SSF55874">
    <property type="entry name" value="ATPase domain of HSP90 chaperone/DNA topoisomerase II/histidine kinase"/>
    <property type="match status" value="1"/>
</dbReference>
<dbReference type="NCBIfam" id="NF033792">
    <property type="entry name" value="ActS_PrrB_HisK"/>
    <property type="match status" value="1"/>
</dbReference>
<dbReference type="InterPro" id="IPR036890">
    <property type="entry name" value="HATPase_C_sf"/>
</dbReference>
<dbReference type="InterPro" id="IPR050980">
    <property type="entry name" value="2C_sensor_his_kinase"/>
</dbReference>
<dbReference type="Gene3D" id="1.10.287.130">
    <property type="match status" value="1"/>
</dbReference>
<feature type="transmembrane region" description="Helical" evidence="9">
    <location>
        <begin position="43"/>
        <end position="63"/>
    </location>
</feature>
<protein>
    <recommendedName>
        <fullName evidence="3">histidine kinase</fullName>
        <ecNumber evidence="3">2.7.13.3</ecNumber>
    </recommendedName>
</protein>
<dbReference type="InterPro" id="IPR003661">
    <property type="entry name" value="HisK_dim/P_dom"/>
</dbReference>
<name>A0A7Y0E2H0_9PROT</name>
<keyword evidence="12" id="KW-1185">Reference proteome</keyword>
<feature type="transmembrane region" description="Helical" evidence="9">
    <location>
        <begin position="12"/>
        <end position="37"/>
    </location>
</feature>
<evidence type="ECO:0000313" key="12">
    <source>
        <dbReference type="Proteomes" id="UP000539372"/>
    </source>
</evidence>
<feature type="transmembrane region" description="Helical" evidence="9">
    <location>
        <begin position="151"/>
        <end position="172"/>
    </location>
</feature>
<evidence type="ECO:0000259" key="10">
    <source>
        <dbReference type="PROSITE" id="PS50109"/>
    </source>
</evidence>
<reference evidence="11 12" key="1">
    <citation type="submission" date="2020-04" db="EMBL/GenBank/DDBJ databases">
        <title>Rhodospirillaceae bacterium KN72 isolated from deep sea.</title>
        <authorList>
            <person name="Zhang D.-C."/>
        </authorList>
    </citation>
    <scope>NUCLEOTIDE SEQUENCE [LARGE SCALE GENOMIC DNA]</scope>
    <source>
        <strain evidence="11 12">KN72</strain>
    </source>
</reference>
<keyword evidence="9" id="KW-0812">Transmembrane</keyword>
<dbReference type="InterPro" id="IPR003594">
    <property type="entry name" value="HATPase_dom"/>
</dbReference>
<organism evidence="11 12">
    <name type="scientific">Pacificispira spongiicola</name>
    <dbReference type="NCBI Taxonomy" id="2729598"/>
    <lineage>
        <taxon>Bacteria</taxon>
        <taxon>Pseudomonadati</taxon>
        <taxon>Pseudomonadota</taxon>
        <taxon>Alphaproteobacteria</taxon>
        <taxon>Rhodospirillales</taxon>
        <taxon>Rhodospirillaceae</taxon>
        <taxon>Pacificispira</taxon>
    </lineage>
</organism>
<gene>
    <name evidence="11" type="ORF">HH303_12255</name>
</gene>
<keyword evidence="6" id="KW-0547">Nucleotide-binding</keyword>
<dbReference type="InterPro" id="IPR005467">
    <property type="entry name" value="His_kinase_dom"/>
</dbReference>
<dbReference type="EMBL" id="JABBNT010000003">
    <property type="protein sequence ID" value="NMM45256.1"/>
    <property type="molecule type" value="Genomic_DNA"/>
</dbReference>
<dbReference type="Proteomes" id="UP000539372">
    <property type="component" value="Unassembled WGS sequence"/>
</dbReference>
<evidence type="ECO:0000256" key="6">
    <source>
        <dbReference type="ARBA" id="ARBA00022741"/>
    </source>
</evidence>
<feature type="transmembrane region" description="Helical" evidence="9">
    <location>
        <begin position="120"/>
        <end position="139"/>
    </location>
</feature>
<evidence type="ECO:0000256" key="8">
    <source>
        <dbReference type="ARBA" id="ARBA00022840"/>
    </source>
</evidence>
<sequence length="427" mass="45984">MLQGRTSRTVGLSLSSLILVRWIAMTGQMTALLVVEYALGFDVRMPECLIAVGALAGSNLALMATRRRRLTAMRATFLMAFDILQLASLIGLTGGLQNPFALLILAPVTVAATILSRQAAAGLTVLAIAAATFVSFYHLPLPWDGGELPALYRLGIWTALTMSIAFIAAYVWTASEDTRRLGAALSESAAALAREREVSALGTLAAAAAHELGSPLATIAVVANDLMKSVPKDDPIHEDIELLKQQSDRCRDILVGLSRQPGSASDDPFETLPLSDLVDLATDKHVPDAIDLEIEIAEDCDGPEPMVRRTAEFLHGLGNFASNAGQFAKTKVTIRLHWDAREVVVSVRDDGPGFTPAMIQVLGEPYMSTRSGKDGHMGLGVFIASTLLERIGAETGFRNRGGAEILIRWPREQIDENFQHSADEDDR</sequence>
<dbReference type="EC" id="2.7.13.3" evidence="3"/>
<dbReference type="AlphaFoldDB" id="A0A7Y0E2H0"/>
<evidence type="ECO:0000256" key="4">
    <source>
        <dbReference type="ARBA" id="ARBA00022475"/>
    </source>
</evidence>
<dbReference type="InterPro" id="IPR047770">
    <property type="entry name" value="RegB"/>
</dbReference>
<dbReference type="GO" id="GO:0005524">
    <property type="term" value="F:ATP binding"/>
    <property type="evidence" value="ECO:0007669"/>
    <property type="project" value="UniProtKB-KW"/>
</dbReference>
<dbReference type="Gene3D" id="3.30.565.10">
    <property type="entry name" value="Histidine kinase-like ATPase, C-terminal domain"/>
    <property type="match status" value="1"/>
</dbReference>
<evidence type="ECO:0000256" key="2">
    <source>
        <dbReference type="ARBA" id="ARBA00004651"/>
    </source>
</evidence>
<proteinExistence type="predicted"/>
<dbReference type="PANTHER" id="PTHR44936:SF10">
    <property type="entry name" value="SENSOR PROTEIN RSTB"/>
    <property type="match status" value="1"/>
</dbReference>
<keyword evidence="9" id="KW-0472">Membrane</keyword>
<dbReference type="GO" id="GO:0005886">
    <property type="term" value="C:plasma membrane"/>
    <property type="evidence" value="ECO:0007669"/>
    <property type="project" value="UniProtKB-SubCell"/>
</dbReference>
<comment type="catalytic activity">
    <reaction evidence="1">
        <text>ATP + protein L-histidine = ADP + protein N-phospho-L-histidine.</text>
        <dbReference type="EC" id="2.7.13.3"/>
    </reaction>
</comment>
<comment type="subcellular location">
    <subcellularLocation>
        <location evidence="2">Cell membrane</location>
        <topology evidence="2">Multi-pass membrane protein</topology>
    </subcellularLocation>
</comment>